<sequence length="804" mass="89284">MLDRLLLTVSLATLSAISLWAQPVAKKTAREQFKNPAYEYRPSFPFQGAAGAKYTETGTVESQLNNIYDNFGFGGIIVAPTDSKPFSGKANAEPGYMKHIGSGLQATNPAGASPWLMTLFPGAKSYREYLSPVSKASTPPAPLPAYLSREYFDQLKKILAYSKERGRKVIFYDEVGYPSGIANYTTPEKFNRKLLEKSEEVVAGPQVYRKQLPTPGVLMAVVAMNSQSLERIDLTPQVTNNTLVWNAPAGNWKVMVFTCVTAKRVGSELDYRAGTDYMDPEAVNWFIDKVYEPHAREIGSYFGNTIIQTFFDDVGIFDEERTWTPKFNEKFKQRFGLNPATYYPALWESIGPETDAARIALFDTRAELLADGFPKLVTDWGKRNNIAVSGHCPGNYDPQPVDMNGDPFKFYRAQPIPMVDVIFSYPTGRDGFKLVSDGADFYDKPIVAAETFNTFSPAGKTIGYRRIMELYARGINRLMGSGLPQTDALGGTKTFAEWVGRHSMLLQGGRRVSDIALFYPIADLEAFYQFDAPAYTKDMRWGSFVPYDNDFLAIGEMLLGEVHRDFTFLHPDFLLSDKITLKGPALALNNKVNSQTYKALILPGQRVISLKALQKIKAYYDQGGVVVATSQLPTTAAELVADSRDINANNEKVQAIINDMFGIDPTKPRPDGVSAIRTNKKQGKAVFIRKPDGRIVSATLAQLNVRADVAFDGNPSPTSGGGMFSCLHKKKGKQDIYYFANSSDDAVKTVAEVEGRIRPELWDPATGETTRIEQVDYLKKNGQTYTRFPLRLKAVTSTFVVSNK</sequence>
<dbReference type="InterPro" id="IPR029062">
    <property type="entry name" value="Class_I_gatase-like"/>
</dbReference>
<proteinExistence type="predicted"/>
<dbReference type="Gene3D" id="3.40.50.880">
    <property type="match status" value="1"/>
</dbReference>
<keyword evidence="1" id="KW-0732">Signal</keyword>
<dbReference type="AlphaFoldDB" id="A0A286GW67"/>
<keyword evidence="3" id="KW-1185">Reference proteome</keyword>
<feature type="chain" id="PRO_5012267603" evidence="1">
    <location>
        <begin position="22"/>
        <end position="804"/>
    </location>
</feature>
<evidence type="ECO:0000256" key="1">
    <source>
        <dbReference type="SAM" id="SignalP"/>
    </source>
</evidence>
<dbReference type="InterPro" id="IPR053161">
    <property type="entry name" value="Ulvan_degrading_GH"/>
</dbReference>
<gene>
    <name evidence="2" type="ORF">SAMN06269250_6347</name>
</gene>
<dbReference type="CDD" id="cd03143">
    <property type="entry name" value="A4_beta-galactosidase_middle_domain"/>
    <property type="match status" value="1"/>
</dbReference>
<dbReference type="Proteomes" id="UP000219452">
    <property type="component" value="Unassembled WGS sequence"/>
</dbReference>
<accession>A0A286GW67</accession>
<evidence type="ECO:0000313" key="2">
    <source>
        <dbReference type="EMBL" id="SOD99284.1"/>
    </source>
</evidence>
<dbReference type="PANTHER" id="PTHR36848:SF2">
    <property type="entry name" value="SECRETED PROTEIN"/>
    <property type="match status" value="1"/>
</dbReference>
<name>A0A286GW67_9BACT</name>
<dbReference type="Pfam" id="PF17132">
    <property type="entry name" value="Glyco_hydro_106"/>
    <property type="match status" value="2"/>
</dbReference>
<dbReference type="RefSeq" id="WP_144036004.1">
    <property type="nucleotide sequence ID" value="NZ_OCNH01000009.1"/>
</dbReference>
<reference evidence="3" key="1">
    <citation type="submission" date="2017-09" db="EMBL/GenBank/DDBJ databases">
        <authorList>
            <person name="Varghese N."/>
            <person name="Submissions S."/>
        </authorList>
    </citation>
    <scope>NUCLEOTIDE SEQUENCE [LARGE SCALE GENOMIC DNA]</scope>
    <source>
        <strain evidence="3">DSM 29961</strain>
    </source>
</reference>
<evidence type="ECO:0000313" key="3">
    <source>
        <dbReference type="Proteomes" id="UP000219452"/>
    </source>
</evidence>
<feature type="signal peptide" evidence="1">
    <location>
        <begin position="1"/>
        <end position="21"/>
    </location>
</feature>
<organism evidence="2 3">
    <name type="scientific">Spirosoma fluviale</name>
    <dbReference type="NCBI Taxonomy" id="1597977"/>
    <lineage>
        <taxon>Bacteria</taxon>
        <taxon>Pseudomonadati</taxon>
        <taxon>Bacteroidota</taxon>
        <taxon>Cytophagia</taxon>
        <taxon>Cytophagales</taxon>
        <taxon>Cytophagaceae</taxon>
        <taxon>Spirosoma</taxon>
    </lineage>
</organism>
<dbReference type="PANTHER" id="PTHR36848">
    <property type="entry name" value="DNA-BINDING PROTEIN (PUTATIVE SECRETED PROTEIN)-RELATED"/>
    <property type="match status" value="1"/>
</dbReference>
<dbReference type="OrthoDB" id="9761519at2"/>
<protein>
    <submittedName>
        <fullName evidence="2">Alpha-L-rhamnosidase</fullName>
    </submittedName>
</protein>
<dbReference type="EMBL" id="OCNH01000009">
    <property type="protein sequence ID" value="SOD99284.1"/>
    <property type="molecule type" value="Genomic_DNA"/>
</dbReference>